<proteinExistence type="predicted"/>
<sequence length="194" mass="20709">MAQAPTQPGFPLNHQPIFIGPQQVPQNVGRLRGSGPRQATGSLIITCGIVQIILGIVLLVLPKRNGMDCVGWGIWNGVFAIITGSFGIKSGRAKSMQGRGRRASYIIICLAYGLEWLSCIIGASYTCVALCGANTQELQHVIVYQPYAMPPGHGNAANLYPGVVYMANQPASGSYGSPPTYEFATSQPEHKTYA</sequence>
<feature type="transmembrane region" description="Helical" evidence="1">
    <location>
        <begin position="103"/>
        <end position="125"/>
    </location>
</feature>
<protein>
    <submittedName>
        <fullName evidence="2">Uncharacterized protein</fullName>
    </submittedName>
</protein>
<dbReference type="EMBL" id="MRZV01000278">
    <property type="protein sequence ID" value="PIK53644.1"/>
    <property type="molecule type" value="Genomic_DNA"/>
</dbReference>
<evidence type="ECO:0000313" key="3">
    <source>
        <dbReference type="Proteomes" id="UP000230750"/>
    </source>
</evidence>
<keyword evidence="1" id="KW-0812">Transmembrane</keyword>
<comment type="caution">
    <text evidence="2">The sequence shown here is derived from an EMBL/GenBank/DDBJ whole genome shotgun (WGS) entry which is preliminary data.</text>
</comment>
<gene>
    <name evidence="2" type="ORF">BSL78_09456</name>
</gene>
<keyword evidence="3" id="KW-1185">Reference proteome</keyword>
<feature type="transmembrane region" description="Helical" evidence="1">
    <location>
        <begin position="40"/>
        <end position="61"/>
    </location>
</feature>
<reference evidence="2 3" key="1">
    <citation type="journal article" date="2017" name="PLoS Biol.">
        <title>The sea cucumber genome provides insights into morphological evolution and visceral regeneration.</title>
        <authorList>
            <person name="Zhang X."/>
            <person name="Sun L."/>
            <person name="Yuan J."/>
            <person name="Sun Y."/>
            <person name="Gao Y."/>
            <person name="Zhang L."/>
            <person name="Li S."/>
            <person name="Dai H."/>
            <person name="Hamel J.F."/>
            <person name="Liu C."/>
            <person name="Yu Y."/>
            <person name="Liu S."/>
            <person name="Lin W."/>
            <person name="Guo K."/>
            <person name="Jin S."/>
            <person name="Xu P."/>
            <person name="Storey K.B."/>
            <person name="Huan P."/>
            <person name="Zhang T."/>
            <person name="Zhou Y."/>
            <person name="Zhang J."/>
            <person name="Lin C."/>
            <person name="Li X."/>
            <person name="Xing L."/>
            <person name="Huo D."/>
            <person name="Sun M."/>
            <person name="Wang L."/>
            <person name="Mercier A."/>
            <person name="Li F."/>
            <person name="Yang H."/>
            <person name="Xiang J."/>
        </authorList>
    </citation>
    <scope>NUCLEOTIDE SEQUENCE [LARGE SCALE GENOMIC DNA]</scope>
    <source>
        <strain evidence="2">Shaxun</strain>
        <tissue evidence="2">Muscle</tissue>
    </source>
</reference>
<accession>A0A2G8L053</accession>
<feature type="transmembrane region" description="Helical" evidence="1">
    <location>
        <begin position="73"/>
        <end position="91"/>
    </location>
</feature>
<evidence type="ECO:0000256" key="1">
    <source>
        <dbReference type="SAM" id="Phobius"/>
    </source>
</evidence>
<organism evidence="2 3">
    <name type="scientific">Stichopus japonicus</name>
    <name type="common">Sea cucumber</name>
    <dbReference type="NCBI Taxonomy" id="307972"/>
    <lineage>
        <taxon>Eukaryota</taxon>
        <taxon>Metazoa</taxon>
        <taxon>Echinodermata</taxon>
        <taxon>Eleutherozoa</taxon>
        <taxon>Echinozoa</taxon>
        <taxon>Holothuroidea</taxon>
        <taxon>Aspidochirotacea</taxon>
        <taxon>Aspidochirotida</taxon>
        <taxon>Stichopodidae</taxon>
        <taxon>Apostichopus</taxon>
    </lineage>
</organism>
<evidence type="ECO:0000313" key="2">
    <source>
        <dbReference type="EMBL" id="PIK53644.1"/>
    </source>
</evidence>
<dbReference type="Proteomes" id="UP000230750">
    <property type="component" value="Unassembled WGS sequence"/>
</dbReference>
<keyword evidence="1" id="KW-0472">Membrane</keyword>
<dbReference type="AlphaFoldDB" id="A0A2G8L053"/>
<name>A0A2G8L053_STIJA</name>
<keyword evidence="1" id="KW-1133">Transmembrane helix</keyword>